<dbReference type="EMBL" id="LR015313">
    <property type="protein sequence ID" value="SVE84932.1"/>
    <property type="molecule type" value="mRNA"/>
</dbReference>
<gene>
    <name evidence="3" type="primary">EOG090X07YB</name>
</gene>
<dbReference type="Pfam" id="PF19038">
    <property type="entry name" value="Fuz_longin_3"/>
    <property type="match status" value="1"/>
</dbReference>
<dbReference type="InterPro" id="IPR043970">
    <property type="entry name" value="FUZ/MON1/HPS1_longin_3"/>
</dbReference>
<feature type="domain" description="FUZ/MON1/HPS1 first Longin" evidence="1">
    <location>
        <begin position="56"/>
        <end position="151"/>
    </location>
</feature>
<name>A0A4Y7MW94_DAPPU</name>
<dbReference type="AlphaFoldDB" id="A0A4Y7MW94"/>
<organism evidence="3">
    <name type="scientific">Daphnia pulex</name>
    <name type="common">Water flea</name>
    <dbReference type="NCBI Taxonomy" id="6669"/>
    <lineage>
        <taxon>Eukaryota</taxon>
        <taxon>Metazoa</taxon>
        <taxon>Ecdysozoa</taxon>
        <taxon>Arthropoda</taxon>
        <taxon>Crustacea</taxon>
        <taxon>Branchiopoda</taxon>
        <taxon>Diplostraca</taxon>
        <taxon>Cladocera</taxon>
        <taxon>Anomopoda</taxon>
        <taxon>Daphniidae</taxon>
        <taxon>Daphnia</taxon>
    </lineage>
</organism>
<dbReference type="GO" id="GO:0016192">
    <property type="term" value="P:vesicle-mediated transport"/>
    <property type="evidence" value="ECO:0007669"/>
    <property type="project" value="InterPro"/>
</dbReference>
<dbReference type="InterPro" id="IPR043972">
    <property type="entry name" value="FUZ/MON1/HPS1_longin_1"/>
</dbReference>
<dbReference type="PANTHER" id="PTHR12761:SF1">
    <property type="entry name" value="BLOC-3 COMPLEX MEMBER HPS1"/>
    <property type="match status" value="1"/>
</dbReference>
<accession>A0A4Y7MW94</accession>
<dbReference type="InterPro" id="IPR026053">
    <property type="entry name" value="HPS1"/>
</dbReference>
<evidence type="ECO:0000259" key="1">
    <source>
        <dbReference type="Pfam" id="PF19036"/>
    </source>
</evidence>
<reference evidence="3" key="1">
    <citation type="submission" date="2018-08" db="EMBL/GenBank/DDBJ databases">
        <authorList>
            <person name="Cornetti L."/>
        </authorList>
    </citation>
    <scope>NUCLEOTIDE SEQUENCE</scope>
    <source>
        <strain evidence="3">TCO</strain>
    </source>
</reference>
<feature type="domain" description="FUZ/MON1/HPS1 third Longin" evidence="2">
    <location>
        <begin position="400"/>
        <end position="542"/>
    </location>
</feature>
<dbReference type="OrthoDB" id="10255234at2759"/>
<evidence type="ECO:0000259" key="2">
    <source>
        <dbReference type="Pfam" id="PF19038"/>
    </source>
</evidence>
<sequence length="556" mass="63336">MDVKQDITLESDRHEWPAGDREFKNRIHCVSDTLDMCAVPGEEVMDDDIRSRRDAESMILMQIFSPLLTSHRIMNQEFQNSYDCIACEDGSTVAFYEQMGFLLITVARSSVNAVHLARVSFSLMQHVCGPSLSVLKHSNTHSELATLLIETFLRLRQSSQTIVTESLHYEPISEAVNSSILRVLQVAVSDLNVRGGIPESRAHILIIKETSIVAIYSGKGTSELKIDEILFLIIVANAFDHSRSSTRHSLIILESCVPYTIHIQRVEDGLDVVVLIEGGLHQIATGLFSLLKSLYATPIRSDLISKQLKQVQKMAYKYNQRHQWWDLLVWRPEQSQNQSAMSAFSRQILRGFEIVCLNPSLLFAAVEHVSAVIDDIQLSIPMQSLSQPCRLTPLLKIYPGLVHFVLIDRKNHRMISPALPLGRHDSSFDNMWKIFHTSLEWLNEGMHNLLWNDKQLCYSHAIWIEDASNKKLPWKSNWDMQTGTFGYPALMGSGFYENLMKGGLEDEEAETTHYLQFFCIHLALTSPSLVVEQSERMADHLKRFIYPSFGKLEDLF</sequence>
<dbReference type="PANTHER" id="PTHR12761">
    <property type="entry name" value="HERMANSKY-PUDLAK SYNDROME PROTEIN 1"/>
    <property type="match status" value="1"/>
</dbReference>
<dbReference type="Pfam" id="PF19036">
    <property type="entry name" value="Fuz_longin_1"/>
    <property type="match status" value="1"/>
</dbReference>
<proteinExistence type="evidence at transcript level"/>
<protein>
    <submittedName>
        <fullName evidence="3">EOG090X07YB</fullName>
    </submittedName>
</protein>
<evidence type="ECO:0000313" key="3">
    <source>
        <dbReference type="EMBL" id="SVE84932.1"/>
    </source>
</evidence>